<feature type="signal peptide" evidence="1">
    <location>
        <begin position="1"/>
        <end position="17"/>
    </location>
</feature>
<organism evidence="3 4">
    <name type="scientific">Cuscuta australis</name>
    <dbReference type="NCBI Taxonomy" id="267555"/>
    <lineage>
        <taxon>Eukaryota</taxon>
        <taxon>Viridiplantae</taxon>
        <taxon>Streptophyta</taxon>
        <taxon>Embryophyta</taxon>
        <taxon>Tracheophyta</taxon>
        <taxon>Spermatophyta</taxon>
        <taxon>Magnoliopsida</taxon>
        <taxon>eudicotyledons</taxon>
        <taxon>Gunneridae</taxon>
        <taxon>Pentapetalae</taxon>
        <taxon>asterids</taxon>
        <taxon>lamiids</taxon>
        <taxon>Solanales</taxon>
        <taxon>Convolvulaceae</taxon>
        <taxon>Cuscuteae</taxon>
        <taxon>Cuscuta</taxon>
        <taxon>Cuscuta subgen. Grammica</taxon>
        <taxon>Cuscuta sect. Cleistogrammica</taxon>
    </lineage>
</organism>
<feature type="domain" description="Ubiquitin-like" evidence="2">
    <location>
        <begin position="6"/>
        <end position="88"/>
    </location>
</feature>
<dbReference type="Proteomes" id="UP000249390">
    <property type="component" value="Unassembled WGS sequence"/>
</dbReference>
<keyword evidence="4" id="KW-1185">Reference proteome</keyword>
<evidence type="ECO:0000256" key="1">
    <source>
        <dbReference type="SAM" id="SignalP"/>
    </source>
</evidence>
<feature type="chain" id="PRO_5016468739" description="Ubiquitin-like domain-containing protein" evidence="1">
    <location>
        <begin position="18"/>
        <end position="93"/>
    </location>
</feature>
<protein>
    <recommendedName>
        <fullName evidence="2">Ubiquitin-like domain-containing protein</fullName>
    </recommendedName>
</protein>
<dbReference type="PROSITE" id="PS50053">
    <property type="entry name" value="UBIQUITIN_2"/>
    <property type="match status" value="1"/>
</dbReference>
<dbReference type="InterPro" id="IPR029071">
    <property type="entry name" value="Ubiquitin-like_domsf"/>
</dbReference>
<dbReference type="EMBL" id="NQVE01000194">
    <property type="protein sequence ID" value="RAL40487.1"/>
    <property type="molecule type" value="Genomic_DNA"/>
</dbReference>
<reference evidence="3 4" key="1">
    <citation type="submission" date="2018-06" db="EMBL/GenBank/DDBJ databases">
        <title>The Genome of Cuscuta australis (Dodder) Provides Insight into the Evolution of Plant Parasitism.</title>
        <authorList>
            <person name="Liu H."/>
        </authorList>
    </citation>
    <scope>NUCLEOTIDE SEQUENCE [LARGE SCALE GENOMIC DNA]</scope>
    <source>
        <strain evidence="4">cv. Yunnan</strain>
        <tissue evidence="3">Vines</tissue>
    </source>
</reference>
<dbReference type="SUPFAM" id="SSF54236">
    <property type="entry name" value="Ubiquitin-like"/>
    <property type="match status" value="1"/>
</dbReference>
<dbReference type="CDD" id="cd17039">
    <property type="entry name" value="Ubl_ubiquitin_like"/>
    <property type="match status" value="1"/>
</dbReference>
<dbReference type="AlphaFoldDB" id="A0A328D3V9"/>
<proteinExistence type="predicted"/>
<evidence type="ECO:0000259" key="2">
    <source>
        <dbReference type="PROSITE" id="PS50053"/>
    </source>
</evidence>
<dbReference type="Gene3D" id="3.10.20.90">
    <property type="entry name" value="Phosphatidylinositol 3-kinase Catalytic Subunit, Chain A, domain 1"/>
    <property type="match status" value="1"/>
</dbReference>
<sequence>MMMMMMMVAVEILTGRWFNVLLGDGATVLDLKKEICVQDKQLPRDRLVLVMDGGGEEQCLMSDDGALLADYGVGDGSHVYLFFTLPPSATSHC</sequence>
<dbReference type="InterPro" id="IPR000626">
    <property type="entry name" value="Ubiquitin-like_dom"/>
</dbReference>
<gene>
    <name evidence="3" type="ORF">DM860_006557</name>
</gene>
<comment type="caution">
    <text evidence="3">The sequence shown here is derived from an EMBL/GenBank/DDBJ whole genome shotgun (WGS) entry which is preliminary data.</text>
</comment>
<name>A0A328D3V9_9ASTE</name>
<evidence type="ECO:0000313" key="3">
    <source>
        <dbReference type="EMBL" id="RAL40487.1"/>
    </source>
</evidence>
<evidence type="ECO:0000313" key="4">
    <source>
        <dbReference type="Proteomes" id="UP000249390"/>
    </source>
</evidence>
<accession>A0A328D3V9</accession>
<keyword evidence="1" id="KW-0732">Signal</keyword>